<dbReference type="PANTHER" id="PTHR15696">
    <property type="entry name" value="SMG-7 SUPPRESSOR WITH MORPHOLOGICAL EFFECT ON GENITALIA PROTEIN 7"/>
    <property type="match status" value="1"/>
</dbReference>
<feature type="compositionally biased region" description="Polar residues" evidence="2">
    <location>
        <begin position="464"/>
        <end position="481"/>
    </location>
</feature>
<dbReference type="GO" id="GO:0000184">
    <property type="term" value="P:nuclear-transcribed mRNA catabolic process, nonsense-mediated decay"/>
    <property type="evidence" value="ECO:0007669"/>
    <property type="project" value="UniProtKB-KW"/>
</dbReference>
<feature type="region of interest" description="Disordered" evidence="2">
    <location>
        <begin position="436"/>
        <end position="591"/>
    </location>
</feature>
<name>A0A8S3YBJ6_9EUPU</name>
<keyword evidence="1" id="KW-0866">Nonsense-mediated mRNA decay</keyword>
<dbReference type="InterPro" id="IPR019458">
    <property type="entry name" value="Est1-like_N"/>
</dbReference>
<dbReference type="GO" id="GO:0070034">
    <property type="term" value="F:telomerase RNA binding"/>
    <property type="evidence" value="ECO:0007669"/>
    <property type="project" value="TreeGrafter"/>
</dbReference>
<feature type="compositionally biased region" description="Low complexity" evidence="2">
    <location>
        <begin position="569"/>
        <end position="583"/>
    </location>
</feature>
<dbReference type="Gene3D" id="1.25.40.10">
    <property type="entry name" value="Tetratricopeptide repeat domain"/>
    <property type="match status" value="1"/>
</dbReference>
<reference evidence="5" key="1">
    <citation type="submission" date="2021-04" db="EMBL/GenBank/DDBJ databases">
        <authorList>
            <consortium name="Molecular Ecology Group"/>
        </authorList>
    </citation>
    <scope>NUCLEOTIDE SEQUENCE</scope>
</reference>
<feature type="domain" description="Telomerase activating protein Est1-like N-terminal" evidence="4">
    <location>
        <begin position="75"/>
        <end position="188"/>
    </location>
</feature>
<dbReference type="Pfam" id="PF10373">
    <property type="entry name" value="EST1_DNA_bind"/>
    <property type="match status" value="1"/>
</dbReference>
<feature type="compositionally biased region" description="Acidic residues" evidence="2">
    <location>
        <begin position="523"/>
        <end position="544"/>
    </location>
</feature>
<evidence type="ECO:0000313" key="5">
    <source>
        <dbReference type="EMBL" id="CAG5114669.1"/>
    </source>
</evidence>
<accession>A0A8S3YBJ6</accession>
<dbReference type="AlphaFoldDB" id="A0A8S3YBJ6"/>
<evidence type="ECO:0000313" key="6">
    <source>
        <dbReference type="Proteomes" id="UP000678393"/>
    </source>
</evidence>
<feature type="non-terminal residue" evidence="5">
    <location>
        <position position="648"/>
    </location>
</feature>
<dbReference type="InterPro" id="IPR045153">
    <property type="entry name" value="Est1/Ebs1-like"/>
</dbReference>
<proteinExistence type="predicted"/>
<keyword evidence="6" id="KW-1185">Reference proteome</keyword>
<dbReference type="GO" id="GO:0005697">
    <property type="term" value="C:telomerase holoenzyme complex"/>
    <property type="evidence" value="ECO:0007669"/>
    <property type="project" value="TreeGrafter"/>
</dbReference>
<dbReference type="Proteomes" id="UP000678393">
    <property type="component" value="Unassembled WGS sequence"/>
</dbReference>
<feature type="compositionally biased region" description="Basic and acidic residues" evidence="2">
    <location>
        <begin position="443"/>
        <end position="463"/>
    </location>
</feature>
<dbReference type="Pfam" id="PF10374">
    <property type="entry name" value="EST1"/>
    <property type="match status" value="1"/>
</dbReference>
<evidence type="ECO:0000256" key="2">
    <source>
        <dbReference type="SAM" id="MobiDB-lite"/>
    </source>
</evidence>
<gene>
    <name evidence="5" type="ORF">CUNI_LOCUS227</name>
</gene>
<evidence type="ECO:0000259" key="4">
    <source>
        <dbReference type="Pfam" id="PF10374"/>
    </source>
</evidence>
<sequence>MKKRAEPNNGSKSDTDRAKRIYRAALESIKCLDGINKGKKAYREVFSPDAVGLRNKLKDYCERLMFFNPVEYGRKAEEVLWRKVFYDVIQVVKRSKDHIRHHGSVETAYRTHLAAAAGYYQHLVFRLQREFSLRLAGVIDYHQLPEIRAGRRNDTSSVKTINPSIQEWAQRACHRCLICLGDISRYICDVDRMSIPTTACRYYHQAFMLFPEIGMPHNQLGTLAGSRYSGCEAAYHYVRCLACEKPFDGARGNLTRLFEKNAKRFHELNTPQARDLPPDEQRHQDIKRFFTRFFKLLEIFHGTSNNIEMTELQQLCQHALQDFNLCMFYEPQHQLKQRDPQGGAESRDFHLEDFHEFLDPGDPASFQYLDNGIVFTIFGCLMCTIHLLEKTGSTNITAATAFLLALFSHLLNHVVIRLQGCLEDMEHPNKILIAGSSLSSENMHNDESSGSEDERARRIDDHTLQNSVDNTARSVRNGSNKTESKKSRVSTLRGLRRRRPQRRDMSESSDNMSDMSEVSDLSEGNDDDVDDGIVSSDSEDDDDLASYFDHGSDSDLSETEDAPEHEMKANTNNANSGNTGHGNWPPSGKSLPNGDMKHIWLNGNGDKSLADISSELFSSSLMFLGQDLAQGNQTADVLNTRESVLVPP</sequence>
<dbReference type="SUPFAM" id="SSF48452">
    <property type="entry name" value="TPR-like"/>
    <property type="match status" value="1"/>
</dbReference>
<feature type="domain" description="DNA/RNA-binding" evidence="3">
    <location>
        <begin position="199"/>
        <end position="415"/>
    </location>
</feature>
<protein>
    <recommendedName>
        <fullName evidence="7">Protein SMG5</fullName>
    </recommendedName>
</protein>
<dbReference type="EMBL" id="CAJHNH020000022">
    <property type="protein sequence ID" value="CAG5114669.1"/>
    <property type="molecule type" value="Genomic_DNA"/>
</dbReference>
<dbReference type="InterPro" id="IPR011990">
    <property type="entry name" value="TPR-like_helical_dom_sf"/>
</dbReference>
<dbReference type="InterPro" id="IPR018834">
    <property type="entry name" value="DNA/RNA-bd_Est1-type"/>
</dbReference>
<comment type="caution">
    <text evidence="5">The sequence shown here is derived from an EMBL/GenBank/DDBJ whole genome shotgun (WGS) entry which is preliminary data.</text>
</comment>
<feature type="compositionally biased region" description="Low complexity" evidence="2">
    <location>
        <begin position="508"/>
        <end position="522"/>
    </location>
</feature>
<dbReference type="PANTHER" id="PTHR15696:SF7">
    <property type="entry name" value="NONSENSE-MEDIATED MRNA DECAY FACTOR"/>
    <property type="match status" value="1"/>
</dbReference>
<dbReference type="GO" id="GO:0042162">
    <property type="term" value="F:telomeric DNA binding"/>
    <property type="evidence" value="ECO:0007669"/>
    <property type="project" value="TreeGrafter"/>
</dbReference>
<evidence type="ECO:0000259" key="3">
    <source>
        <dbReference type="Pfam" id="PF10373"/>
    </source>
</evidence>
<evidence type="ECO:0000256" key="1">
    <source>
        <dbReference type="ARBA" id="ARBA00023161"/>
    </source>
</evidence>
<evidence type="ECO:0008006" key="7">
    <source>
        <dbReference type="Google" id="ProtNLM"/>
    </source>
</evidence>
<dbReference type="OrthoDB" id="5920073at2759"/>
<organism evidence="5 6">
    <name type="scientific">Candidula unifasciata</name>
    <dbReference type="NCBI Taxonomy" id="100452"/>
    <lineage>
        <taxon>Eukaryota</taxon>
        <taxon>Metazoa</taxon>
        <taxon>Spiralia</taxon>
        <taxon>Lophotrochozoa</taxon>
        <taxon>Mollusca</taxon>
        <taxon>Gastropoda</taxon>
        <taxon>Heterobranchia</taxon>
        <taxon>Euthyneura</taxon>
        <taxon>Panpulmonata</taxon>
        <taxon>Eupulmonata</taxon>
        <taxon>Stylommatophora</taxon>
        <taxon>Helicina</taxon>
        <taxon>Helicoidea</taxon>
        <taxon>Geomitridae</taxon>
        <taxon>Candidula</taxon>
    </lineage>
</organism>